<name>A0ABW5THI5_9ENTE</name>
<proteinExistence type="predicted"/>
<organism evidence="2 3">
    <name type="scientific">Enterococcus camelliae</name>
    <dbReference type="NCBI Taxonomy" id="453959"/>
    <lineage>
        <taxon>Bacteria</taxon>
        <taxon>Bacillati</taxon>
        <taxon>Bacillota</taxon>
        <taxon>Bacilli</taxon>
        <taxon>Lactobacillales</taxon>
        <taxon>Enterococcaceae</taxon>
        <taxon>Enterococcus</taxon>
    </lineage>
</organism>
<protein>
    <submittedName>
        <fullName evidence="2">Helix-turn-helix domain-containing protein</fullName>
    </submittedName>
</protein>
<comment type="caution">
    <text evidence="2">The sequence shown here is derived from an EMBL/GenBank/DDBJ whole genome shotgun (WGS) entry which is preliminary data.</text>
</comment>
<sequence length="276" mass="32917">MYTLFFSSVNQNKMNQLKIATKPSHNERTSSKFIVAETLTSLDDYVSYFQKNIQESLHFQLLYRMTSDPFIFNKDLIQILYISESTFFRKMKELKEWLQAFDIQIEHLSHPTSKLAEIQRRTIFIPIVAFKQLDLPTLDNIELTLFSLISEKKSIWNSSLNHHLSVNNSHPTSFFFESEANYEYLWKLILGIEAYPIDSQFSRNLWLHIPRKRCYLFSGTEKCELGRLFLFFHALYPWGIPRHLYETICKRYIIIKKNYPCVIDQYSLLLAFFLFP</sequence>
<keyword evidence="3" id="KW-1185">Reference proteome</keyword>
<gene>
    <name evidence="2" type="ORF">ACFSR0_03925</name>
</gene>
<reference evidence="3" key="1">
    <citation type="journal article" date="2019" name="Int. J. Syst. Evol. Microbiol.">
        <title>The Global Catalogue of Microorganisms (GCM) 10K type strain sequencing project: providing services to taxonomists for standard genome sequencing and annotation.</title>
        <authorList>
            <consortium name="The Broad Institute Genomics Platform"/>
            <consortium name="The Broad Institute Genome Sequencing Center for Infectious Disease"/>
            <person name="Wu L."/>
            <person name="Ma J."/>
        </authorList>
    </citation>
    <scope>NUCLEOTIDE SEQUENCE [LARGE SCALE GENOMIC DNA]</scope>
    <source>
        <strain evidence="3">TISTR 932</strain>
    </source>
</reference>
<dbReference type="Gene3D" id="1.10.10.10">
    <property type="entry name" value="Winged helix-like DNA-binding domain superfamily/Winged helix DNA-binding domain"/>
    <property type="match status" value="1"/>
</dbReference>
<evidence type="ECO:0000313" key="2">
    <source>
        <dbReference type="EMBL" id="MFD2728578.1"/>
    </source>
</evidence>
<dbReference type="EMBL" id="JBHUMO010000025">
    <property type="protein sequence ID" value="MFD2728578.1"/>
    <property type="molecule type" value="Genomic_DNA"/>
</dbReference>
<evidence type="ECO:0000313" key="3">
    <source>
        <dbReference type="Proteomes" id="UP001597427"/>
    </source>
</evidence>
<dbReference type="InterPro" id="IPR036388">
    <property type="entry name" value="WH-like_DNA-bd_sf"/>
</dbReference>
<dbReference type="Proteomes" id="UP001597427">
    <property type="component" value="Unassembled WGS sequence"/>
</dbReference>
<dbReference type="RefSeq" id="WP_379980119.1">
    <property type="nucleotide sequence ID" value="NZ_JBHUMO010000025.1"/>
</dbReference>
<dbReference type="InterPro" id="IPR007737">
    <property type="entry name" value="Mga_HTH"/>
</dbReference>
<evidence type="ECO:0000259" key="1">
    <source>
        <dbReference type="Pfam" id="PF05043"/>
    </source>
</evidence>
<feature type="domain" description="Mga helix-turn-helix" evidence="1">
    <location>
        <begin position="51"/>
        <end position="106"/>
    </location>
</feature>
<dbReference type="Pfam" id="PF05043">
    <property type="entry name" value="Mga"/>
    <property type="match status" value="1"/>
</dbReference>
<accession>A0ABW5THI5</accession>